<evidence type="ECO:0000313" key="2">
    <source>
        <dbReference type="Proteomes" id="UP000225972"/>
    </source>
</evidence>
<organism evidence="1 2">
    <name type="scientific">Pelagimonas phthalicica</name>
    <dbReference type="NCBI Taxonomy" id="1037362"/>
    <lineage>
        <taxon>Bacteria</taxon>
        <taxon>Pseudomonadati</taxon>
        <taxon>Pseudomonadota</taxon>
        <taxon>Alphaproteobacteria</taxon>
        <taxon>Rhodobacterales</taxon>
        <taxon>Roseobacteraceae</taxon>
        <taxon>Pelagimonas</taxon>
    </lineage>
</organism>
<proteinExistence type="predicted"/>
<dbReference type="InterPro" id="IPR021848">
    <property type="entry name" value="HODM_asu-like"/>
</dbReference>
<dbReference type="OrthoDB" id="5242510at2"/>
<keyword evidence="2" id="KW-1185">Reference proteome</keyword>
<dbReference type="Pfam" id="PF11927">
    <property type="entry name" value="HODM_asu-like"/>
    <property type="match status" value="1"/>
</dbReference>
<sequence>MSLIFQTSTPFDVSNPKPLPGIAPLAEEDWLHVDESFAEQVALRSKLIHEEGQRVIARTSGSEGACQELCQYVETNLKAKGGLAWERFQDVRLTDSCDPLELMSKSVQEDMCILQKKTDNPEGEHVMTAAILCFPASWLLSEKINRPLTHIHGAVDDYDPNIARRVQRLFDGIQVGRPLWRWNALWNDTADLFQPRSVNDPRPPADPATAPYLRCERQCLLRLPETGAVVFSIHTYMLQRPDALRQWRS</sequence>
<dbReference type="RefSeq" id="WP_099246216.1">
    <property type="nucleotide sequence ID" value="NZ_FXXP01000002.1"/>
</dbReference>
<protein>
    <recommendedName>
        <fullName evidence="3">DUF3445 domain-containing protein</fullName>
    </recommendedName>
</protein>
<dbReference type="EMBL" id="FXXP01000002">
    <property type="protein sequence ID" value="SMX28689.1"/>
    <property type="molecule type" value="Genomic_DNA"/>
</dbReference>
<gene>
    <name evidence="1" type="ORF">TRP8649_02815</name>
</gene>
<name>A0A238JDH9_9RHOB</name>
<accession>A0A238JDH9</accession>
<evidence type="ECO:0000313" key="1">
    <source>
        <dbReference type="EMBL" id="SMX28689.1"/>
    </source>
</evidence>
<dbReference type="Proteomes" id="UP000225972">
    <property type="component" value="Unassembled WGS sequence"/>
</dbReference>
<evidence type="ECO:0008006" key="3">
    <source>
        <dbReference type="Google" id="ProtNLM"/>
    </source>
</evidence>
<dbReference type="AlphaFoldDB" id="A0A238JDH9"/>
<reference evidence="2" key="1">
    <citation type="submission" date="2017-05" db="EMBL/GenBank/DDBJ databases">
        <authorList>
            <person name="Rodrigo-Torres L."/>
            <person name="Arahal R. D."/>
            <person name="Lucena T."/>
        </authorList>
    </citation>
    <scope>NUCLEOTIDE SEQUENCE [LARGE SCALE GENOMIC DNA]</scope>
    <source>
        <strain evidence="2">CECT 8649</strain>
    </source>
</reference>